<evidence type="ECO:0000313" key="2">
    <source>
        <dbReference type="Proteomes" id="UP001150581"/>
    </source>
</evidence>
<reference evidence="1" key="1">
    <citation type="submission" date="2022-07" db="EMBL/GenBank/DDBJ databases">
        <title>Phylogenomic reconstructions and comparative analyses of Kickxellomycotina fungi.</title>
        <authorList>
            <person name="Reynolds N.K."/>
            <person name="Stajich J.E."/>
            <person name="Barry K."/>
            <person name="Grigoriev I.V."/>
            <person name="Crous P."/>
            <person name="Smith M.E."/>
        </authorList>
    </citation>
    <scope>NUCLEOTIDE SEQUENCE</scope>
    <source>
        <strain evidence="1">Benny 63K</strain>
    </source>
</reference>
<name>A0ACC1I934_9FUNG</name>
<keyword evidence="2" id="KW-1185">Reference proteome</keyword>
<accession>A0ACC1I934</accession>
<evidence type="ECO:0000313" key="1">
    <source>
        <dbReference type="EMBL" id="KAJ1886561.1"/>
    </source>
</evidence>
<proteinExistence type="predicted"/>
<organism evidence="1 2">
    <name type="scientific">Kickxella alabastrina</name>
    <dbReference type="NCBI Taxonomy" id="61397"/>
    <lineage>
        <taxon>Eukaryota</taxon>
        <taxon>Fungi</taxon>
        <taxon>Fungi incertae sedis</taxon>
        <taxon>Zoopagomycota</taxon>
        <taxon>Kickxellomycotina</taxon>
        <taxon>Kickxellomycetes</taxon>
        <taxon>Kickxellales</taxon>
        <taxon>Kickxellaceae</taxon>
        <taxon>Kickxella</taxon>
    </lineage>
</organism>
<sequence length="252" mass="26841">MEFSQRPAHPTLSNGAHGYMSATSAASSPAHYQYASATTGGAQQQQQQFYSSAPSAQGYAQHSGVSAAVADAAYPGAPRRLPSVSELLVSQEASIQQVASAGGHASHDPMGYGSQKIQQQQIQQLQMVGHVDHRKQTMMSAGFGNGPYAVADSQKGYGIDVPAPSYYQRDPESASSLSSQATLLESYSPLAQQRGHAKQSSYAGDYENESTRIFQPQKPNHQPSNSVSSMCEEDVFAAASILMSLRTFKTPC</sequence>
<gene>
    <name evidence="1" type="ORF">LPJ66_009572</name>
</gene>
<dbReference type="Proteomes" id="UP001150581">
    <property type="component" value="Unassembled WGS sequence"/>
</dbReference>
<dbReference type="EMBL" id="JANBPG010002230">
    <property type="protein sequence ID" value="KAJ1886561.1"/>
    <property type="molecule type" value="Genomic_DNA"/>
</dbReference>
<comment type="caution">
    <text evidence="1">The sequence shown here is derived from an EMBL/GenBank/DDBJ whole genome shotgun (WGS) entry which is preliminary data.</text>
</comment>
<protein>
    <submittedName>
        <fullName evidence="1">Uncharacterized protein</fullName>
    </submittedName>
</protein>